<keyword evidence="2 7" id="KW-0547">Nucleotide-binding</keyword>
<organism evidence="9 10">
    <name type="scientific">Termititenax aidoneus</name>
    <dbReference type="NCBI Taxonomy" id="2218524"/>
    <lineage>
        <taxon>Bacteria</taxon>
        <taxon>Bacillati</taxon>
        <taxon>Candidatus Margulisiibacteriota</taxon>
        <taxon>Candidatus Termititenacia</taxon>
        <taxon>Candidatus Termititenacales</taxon>
        <taxon>Candidatus Termititenacaceae</taxon>
        <taxon>Candidatus Termititenax</taxon>
    </lineage>
</organism>
<accession>A0A388TBH6</accession>
<keyword evidence="5 7" id="KW-0238">DNA-binding</keyword>
<keyword evidence="7" id="KW-0479">Metal-binding</keyword>
<evidence type="ECO:0000256" key="6">
    <source>
        <dbReference type="ARBA" id="ARBA00023163"/>
    </source>
</evidence>
<evidence type="ECO:0000256" key="1">
    <source>
        <dbReference type="ARBA" id="ARBA00022491"/>
    </source>
</evidence>
<feature type="domain" description="ATP-cone" evidence="8">
    <location>
        <begin position="49"/>
        <end position="139"/>
    </location>
</feature>
<dbReference type="GO" id="GO:0045892">
    <property type="term" value="P:negative regulation of DNA-templated transcription"/>
    <property type="evidence" value="ECO:0007669"/>
    <property type="project" value="UniProtKB-UniRule"/>
</dbReference>
<dbReference type="EMBL" id="BGZN01000030">
    <property type="protein sequence ID" value="GBR74109.1"/>
    <property type="molecule type" value="Genomic_DNA"/>
</dbReference>
<evidence type="ECO:0000313" key="9">
    <source>
        <dbReference type="EMBL" id="GBR74109.1"/>
    </source>
</evidence>
<keyword evidence="10" id="KW-1185">Reference proteome</keyword>
<keyword evidence="4 7" id="KW-0805">Transcription regulation</keyword>
<dbReference type="GO" id="GO:0003677">
    <property type="term" value="F:DNA binding"/>
    <property type="evidence" value="ECO:0007669"/>
    <property type="project" value="UniProtKB-KW"/>
</dbReference>
<evidence type="ECO:0000259" key="8">
    <source>
        <dbReference type="PROSITE" id="PS51161"/>
    </source>
</evidence>
<comment type="similarity">
    <text evidence="7">Belongs to the NrdR family.</text>
</comment>
<evidence type="ECO:0000313" key="10">
    <source>
        <dbReference type="Proteomes" id="UP000269352"/>
    </source>
</evidence>
<proteinExistence type="inferred from homology"/>
<dbReference type="Pfam" id="PF22811">
    <property type="entry name" value="Zn_ribbon_NrdR"/>
    <property type="match status" value="1"/>
</dbReference>
<reference evidence="9 10" key="1">
    <citation type="journal article" date="2019" name="ISME J.">
        <title>Genome analyses of uncultured TG2/ZB3 bacteria in 'Margulisbacteria' specifically attached to ectosymbiotic spirochetes of protists in the termite gut.</title>
        <authorList>
            <person name="Utami Y.D."/>
            <person name="Kuwahara H."/>
            <person name="Igai K."/>
            <person name="Murakami T."/>
            <person name="Sugaya K."/>
            <person name="Morikawa T."/>
            <person name="Nagura Y."/>
            <person name="Yuki M."/>
            <person name="Deevong P."/>
            <person name="Inoue T."/>
            <person name="Kihara K."/>
            <person name="Lo N."/>
            <person name="Yamada A."/>
            <person name="Ohkuma M."/>
            <person name="Hongoh Y."/>
        </authorList>
    </citation>
    <scope>NUCLEOTIDE SEQUENCE [LARGE SCALE GENOMIC DNA]</scope>
    <source>
        <strain evidence="9">NkOx7-01</strain>
    </source>
</reference>
<keyword evidence="7" id="KW-0863">Zinc-finger</keyword>
<keyword evidence="7" id="KW-0862">Zinc</keyword>
<name>A0A388TBH6_TERA1</name>
<comment type="function">
    <text evidence="7">Negatively regulates transcription of bacterial ribonucleotide reductase nrd genes and operons by binding to NrdR-boxes.</text>
</comment>
<dbReference type="InterPro" id="IPR055173">
    <property type="entry name" value="NrdR-like_N"/>
</dbReference>
<sequence>MKCPYCGADQDKVIESRTSNEGDVIRRRRECEKCGERFTSYERIEPRATFVIKKDGRREPYDREKIKKGLLRAVEKRPISMEKIDQVIQMIEKKLPYNNENEVSTDQIGLLVMEELEKLDPVAYVRFASVYREFKTVNEFVEEIKTLIKVK</sequence>
<comment type="caution">
    <text evidence="9">The sequence shown here is derived from an EMBL/GenBank/DDBJ whole genome shotgun (WGS) entry which is preliminary data.</text>
</comment>
<evidence type="ECO:0000256" key="2">
    <source>
        <dbReference type="ARBA" id="ARBA00022741"/>
    </source>
</evidence>
<evidence type="ECO:0000256" key="5">
    <source>
        <dbReference type="ARBA" id="ARBA00023125"/>
    </source>
</evidence>
<gene>
    <name evidence="7" type="primary">nrdR</name>
    <name evidence="9" type="ORF">NO1_1339</name>
</gene>
<dbReference type="Proteomes" id="UP000269352">
    <property type="component" value="Unassembled WGS sequence"/>
</dbReference>
<dbReference type="GO" id="GO:0005524">
    <property type="term" value="F:ATP binding"/>
    <property type="evidence" value="ECO:0007669"/>
    <property type="project" value="UniProtKB-UniRule"/>
</dbReference>
<evidence type="ECO:0000256" key="4">
    <source>
        <dbReference type="ARBA" id="ARBA00023015"/>
    </source>
</evidence>
<dbReference type="Pfam" id="PF03477">
    <property type="entry name" value="ATP-cone"/>
    <property type="match status" value="1"/>
</dbReference>
<comment type="cofactor">
    <cofactor evidence="7">
        <name>Zn(2+)</name>
        <dbReference type="ChEBI" id="CHEBI:29105"/>
    </cofactor>
    <text evidence="7">Binds 1 zinc ion.</text>
</comment>
<dbReference type="InterPro" id="IPR003796">
    <property type="entry name" value="RNR_NrdR-like"/>
</dbReference>
<dbReference type="InterPro" id="IPR005144">
    <property type="entry name" value="ATP-cone_dom"/>
</dbReference>
<keyword evidence="6 7" id="KW-0804">Transcription</keyword>
<dbReference type="PANTHER" id="PTHR30455">
    <property type="entry name" value="TRANSCRIPTIONAL REPRESSOR NRDR"/>
    <property type="match status" value="1"/>
</dbReference>
<dbReference type="HAMAP" id="MF_00440">
    <property type="entry name" value="NrdR"/>
    <property type="match status" value="1"/>
</dbReference>
<dbReference type="GO" id="GO:0008270">
    <property type="term" value="F:zinc ion binding"/>
    <property type="evidence" value="ECO:0007669"/>
    <property type="project" value="UniProtKB-UniRule"/>
</dbReference>
<protein>
    <recommendedName>
        <fullName evidence="7">Transcriptional repressor NrdR</fullName>
    </recommendedName>
</protein>
<evidence type="ECO:0000256" key="3">
    <source>
        <dbReference type="ARBA" id="ARBA00022840"/>
    </source>
</evidence>
<evidence type="ECO:0000256" key="7">
    <source>
        <dbReference type="HAMAP-Rule" id="MF_00440"/>
    </source>
</evidence>
<dbReference type="PROSITE" id="PS51161">
    <property type="entry name" value="ATP_CONE"/>
    <property type="match status" value="1"/>
</dbReference>
<feature type="zinc finger region" evidence="7">
    <location>
        <begin position="3"/>
        <end position="34"/>
    </location>
</feature>
<dbReference type="AlphaFoldDB" id="A0A388TBH6"/>
<keyword evidence="3 7" id="KW-0067">ATP-binding</keyword>
<keyword evidence="1 7" id="KW-0678">Repressor</keyword>
<dbReference type="NCBIfam" id="TIGR00244">
    <property type="entry name" value="transcriptional regulator NrdR"/>
    <property type="match status" value="1"/>
</dbReference>
<dbReference type="PANTHER" id="PTHR30455:SF2">
    <property type="entry name" value="TRANSCRIPTIONAL REPRESSOR NRDR"/>
    <property type="match status" value="1"/>
</dbReference>